<dbReference type="AlphaFoldDB" id="A0AAD4CLX7"/>
<reference evidence="1" key="1">
    <citation type="journal article" date="2019" name="Beilstein J. Org. Chem.">
        <title>Nanangenines: drimane sesquiterpenoids as the dominant metabolite cohort of a novel Australian fungus, Aspergillus nanangensis.</title>
        <authorList>
            <person name="Lacey H.J."/>
            <person name="Gilchrist C.L.M."/>
            <person name="Crombie A."/>
            <person name="Kalaitzis J.A."/>
            <person name="Vuong D."/>
            <person name="Rutledge P.J."/>
            <person name="Turner P."/>
            <person name="Pitt J.I."/>
            <person name="Lacey E."/>
            <person name="Chooi Y.H."/>
            <person name="Piggott A.M."/>
        </authorList>
    </citation>
    <scope>NUCLEOTIDE SEQUENCE</scope>
    <source>
        <strain evidence="1">MST-FP2251</strain>
    </source>
</reference>
<organism evidence="1 2">
    <name type="scientific">Aspergillus nanangensis</name>
    <dbReference type="NCBI Taxonomy" id="2582783"/>
    <lineage>
        <taxon>Eukaryota</taxon>
        <taxon>Fungi</taxon>
        <taxon>Dikarya</taxon>
        <taxon>Ascomycota</taxon>
        <taxon>Pezizomycotina</taxon>
        <taxon>Eurotiomycetes</taxon>
        <taxon>Eurotiomycetidae</taxon>
        <taxon>Eurotiales</taxon>
        <taxon>Aspergillaceae</taxon>
        <taxon>Aspergillus</taxon>
        <taxon>Aspergillus subgen. Circumdati</taxon>
    </lineage>
</organism>
<dbReference type="EMBL" id="VCAU01000041">
    <property type="protein sequence ID" value="KAF9888950.1"/>
    <property type="molecule type" value="Genomic_DNA"/>
</dbReference>
<protein>
    <recommendedName>
        <fullName evidence="3">Thioesterase domain-containing protein</fullName>
    </recommendedName>
</protein>
<accession>A0AAD4CLX7</accession>
<dbReference type="Gene3D" id="3.40.50.1820">
    <property type="entry name" value="alpha/beta hydrolase"/>
    <property type="match status" value="1"/>
</dbReference>
<evidence type="ECO:0000313" key="1">
    <source>
        <dbReference type="EMBL" id="KAF9888950.1"/>
    </source>
</evidence>
<proteinExistence type="predicted"/>
<sequence>MEENPELIQSGQNVDDMKFRAAPVFLIHDGGGTTFAYHCLNPLGRPTYGIFNPHFRTGGKFEGGVRGMGRLYAGIIRRSCSESSFPAERNSDGSVNILLGGWSMGGLLSLEIAKVLTGDHGVRIIGILMVDSIYPVHLATEHVASFDRNHLDLSLSKNMYLSLKAMKEAVRLILDWDPPIWAGDEVSERPPISLLRAMESLPTASAQGHLIDIYRHDQSLGWHNYDNNMFLEIVDVEGNHFEVFSFQHIPGISRAIKRCFDELERVGHAIY</sequence>
<name>A0AAD4CLX7_ASPNN</name>
<keyword evidence="2" id="KW-1185">Reference proteome</keyword>
<evidence type="ECO:0008006" key="3">
    <source>
        <dbReference type="Google" id="ProtNLM"/>
    </source>
</evidence>
<evidence type="ECO:0000313" key="2">
    <source>
        <dbReference type="Proteomes" id="UP001194746"/>
    </source>
</evidence>
<dbReference type="SUPFAM" id="SSF53474">
    <property type="entry name" value="alpha/beta-Hydrolases"/>
    <property type="match status" value="1"/>
</dbReference>
<comment type="caution">
    <text evidence="1">The sequence shown here is derived from an EMBL/GenBank/DDBJ whole genome shotgun (WGS) entry which is preliminary data.</text>
</comment>
<dbReference type="InterPro" id="IPR029058">
    <property type="entry name" value="AB_hydrolase_fold"/>
</dbReference>
<dbReference type="Proteomes" id="UP001194746">
    <property type="component" value="Unassembled WGS sequence"/>
</dbReference>
<gene>
    <name evidence="1" type="ORF">FE257_008119</name>
</gene>
<reference evidence="1" key="2">
    <citation type="submission" date="2020-02" db="EMBL/GenBank/DDBJ databases">
        <authorList>
            <person name="Gilchrist C.L.M."/>
            <person name="Chooi Y.-H."/>
        </authorList>
    </citation>
    <scope>NUCLEOTIDE SEQUENCE</scope>
    <source>
        <strain evidence="1">MST-FP2251</strain>
    </source>
</reference>